<name>A0A0D9NKN1_METAN</name>
<accession>A0A0D9NKN1</accession>
<reference evidence="2" key="1">
    <citation type="journal article" date="2014" name="BMC Genomics">
        <title>The genome sequence of the biocontrol fungus Metarhizium anisopliae and comparative genomics of Metarhizium species.</title>
        <authorList>
            <person name="Pattemore J.A."/>
            <person name="Hane J.K."/>
            <person name="Williams A.H."/>
            <person name="Wilson B.A."/>
            <person name="Stodart B.J."/>
            <person name="Ash G.J."/>
        </authorList>
    </citation>
    <scope>NUCLEOTIDE SEQUENCE [LARGE SCALE GENOMIC DNA]</scope>
    <source>
        <strain evidence="2">BRIP 53293</strain>
    </source>
</reference>
<evidence type="ECO:0000313" key="1">
    <source>
        <dbReference type="EMBL" id="KJK74313.1"/>
    </source>
</evidence>
<dbReference type="EMBL" id="KE384761">
    <property type="protein sequence ID" value="KJK74313.1"/>
    <property type="molecule type" value="Genomic_DNA"/>
</dbReference>
<keyword evidence="2" id="KW-1185">Reference proteome</keyword>
<gene>
    <name evidence="1" type="ORF">H634G_10459</name>
</gene>
<protein>
    <submittedName>
        <fullName evidence="1">Uncharacterized protein</fullName>
    </submittedName>
</protein>
<organism evidence="1 2">
    <name type="scientific">Metarhizium anisopliae BRIP 53293</name>
    <dbReference type="NCBI Taxonomy" id="1291518"/>
    <lineage>
        <taxon>Eukaryota</taxon>
        <taxon>Fungi</taxon>
        <taxon>Dikarya</taxon>
        <taxon>Ascomycota</taxon>
        <taxon>Pezizomycotina</taxon>
        <taxon>Sordariomycetes</taxon>
        <taxon>Hypocreomycetidae</taxon>
        <taxon>Hypocreales</taxon>
        <taxon>Clavicipitaceae</taxon>
        <taxon>Metarhizium</taxon>
    </lineage>
</organism>
<sequence length="73" mass="7707">MRAKLAKTIDCVKQLDAESRADVSIQLAAGSKRPSASVGRPARDCARLDTITLSVNSRGAKGLVLCAGPEWPK</sequence>
<proteinExistence type="predicted"/>
<dbReference type="Proteomes" id="UP000054544">
    <property type="component" value="Unassembled WGS sequence"/>
</dbReference>
<evidence type="ECO:0000313" key="2">
    <source>
        <dbReference type="Proteomes" id="UP000054544"/>
    </source>
</evidence>
<dbReference type="AlphaFoldDB" id="A0A0D9NKN1"/>